<evidence type="ECO:0000313" key="3">
    <source>
        <dbReference type="Proteomes" id="UP000187485"/>
    </source>
</evidence>
<sequence length="127" mass="14909">MKETSKLTESELFQLLMNNPGLFEDILAAYNVRVKLEQLDPEIDGFIYKGPKDTYFIVINQDLDGPHRLFVFIHELYHLICELSEQKIILRLARNAKEKFADREARMICRQNQSYKVAEGTTKYCAY</sequence>
<dbReference type="EMBL" id="BDJK01000003">
    <property type="protein sequence ID" value="GAV21568.1"/>
    <property type="molecule type" value="Genomic_DNA"/>
</dbReference>
<evidence type="ECO:0000259" key="1">
    <source>
        <dbReference type="Pfam" id="PF06114"/>
    </source>
</evidence>
<accession>A0A1L8CRM0</accession>
<dbReference type="Gene3D" id="1.10.10.2910">
    <property type="match status" value="1"/>
</dbReference>
<comment type="caution">
    <text evidence="2">The sequence shown here is derived from an EMBL/GenBank/DDBJ whole genome shotgun (WGS) entry which is preliminary data.</text>
</comment>
<name>A0A1L8CRM0_9THEO</name>
<reference evidence="3" key="1">
    <citation type="submission" date="2016-12" db="EMBL/GenBank/DDBJ databases">
        <title>Draft Genome Sequences od Carboxydothermus pertinax and islandicus, Hydrogenogenic Carboxydotrophic Bacteria.</title>
        <authorList>
            <person name="Fukuyama Y."/>
            <person name="Ohmae K."/>
            <person name="Yoneda Y."/>
            <person name="Yoshida T."/>
            <person name="Sako Y."/>
        </authorList>
    </citation>
    <scope>NUCLEOTIDE SEQUENCE [LARGE SCALE GENOMIC DNA]</scope>
    <source>
        <strain evidence="3">Ug1</strain>
    </source>
</reference>
<keyword evidence="3" id="KW-1185">Reference proteome</keyword>
<dbReference type="AlphaFoldDB" id="A0A1L8CRM0"/>
<dbReference type="RefSeq" id="WP_075858020.1">
    <property type="nucleotide sequence ID" value="NZ_BDJK01000003.1"/>
</dbReference>
<organism evidence="2 3">
    <name type="scientific">Carboxydothermus pertinax</name>
    <dbReference type="NCBI Taxonomy" id="870242"/>
    <lineage>
        <taxon>Bacteria</taxon>
        <taxon>Bacillati</taxon>
        <taxon>Bacillota</taxon>
        <taxon>Clostridia</taxon>
        <taxon>Thermoanaerobacterales</taxon>
        <taxon>Thermoanaerobacteraceae</taxon>
        <taxon>Carboxydothermus</taxon>
    </lineage>
</organism>
<dbReference type="Proteomes" id="UP000187485">
    <property type="component" value="Unassembled WGS sequence"/>
</dbReference>
<evidence type="ECO:0000313" key="2">
    <source>
        <dbReference type="EMBL" id="GAV21568.1"/>
    </source>
</evidence>
<protein>
    <recommendedName>
        <fullName evidence="1">IrrE N-terminal-like domain-containing protein</fullName>
    </recommendedName>
</protein>
<dbReference type="OrthoDB" id="1907806at2"/>
<gene>
    <name evidence="2" type="ORF">cpu_00780</name>
</gene>
<dbReference type="InterPro" id="IPR010359">
    <property type="entry name" value="IrrE_HExxH"/>
</dbReference>
<feature type="domain" description="IrrE N-terminal-like" evidence="1">
    <location>
        <begin position="32"/>
        <end position="101"/>
    </location>
</feature>
<proteinExistence type="predicted"/>
<dbReference type="STRING" id="870242.cpu_00780"/>
<dbReference type="Pfam" id="PF06114">
    <property type="entry name" value="Peptidase_M78"/>
    <property type="match status" value="1"/>
</dbReference>